<evidence type="ECO:0000313" key="4">
    <source>
        <dbReference type="Proteomes" id="UP001362999"/>
    </source>
</evidence>
<feature type="compositionally biased region" description="Low complexity" evidence="2">
    <location>
        <begin position="513"/>
        <end position="524"/>
    </location>
</feature>
<feature type="compositionally biased region" description="Polar residues" evidence="2">
    <location>
        <begin position="418"/>
        <end position="427"/>
    </location>
</feature>
<organism evidence="3 4">
    <name type="scientific">Favolaschia claudopus</name>
    <dbReference type="NCBI Taxonomy" id="2862362"/>
    <lineage>
        <taxon>Eukaryota</taxon>
        <taxon>Fungi</taxon>
        <taxon>Dikarya</taxon>
        <taxon>Basidiomycota</taxon>
        <taxon>Agaricomycotina</taxon>
        <taxon>Agaricomycetes</taxon>
        <taxon>Agaricomycetidae</taxon>
        <taxon>Agaricales</taxon>
        <taxon>Marasmiineae</taxon>
        <taxon>Mycenaceae</taxon>
        <taxon>Favolaschia</taxon>
    </lineage>
</organism>
<sequence length="542" mass="59231">MSSDHDRDLPPLPIRPPEISDPATGTERDPGVGTSRRHSHRSKVTASVNLKDLAAFLVIEQKEHRETQRELQRVREQLRRETYRADEAEQNVLLATERLKSINEARLAAEREAQRANESLSLYKAQTQIIQSEILRAQAVFDIVEKERYEAEVAGAKSRTEARRLNEQLKIYLAREEGRRLGIKEGFDAGQIGSLTIGGTTVSPSRVNGTQLYDYYDTATLQRPHSPDHATPPDNPREPSPPLVVPPPARDTPAPLPIPIPQTAPAPAPVNPPLSPLFTPFHDVHPIIVHNAVPHPQHEHVDVPPDGFIPTTGPDGVVLLPPAHEFSLPHDSSLSRGNENRMAQDPVVSPIPNGHKHAAPSVRAESVRRPPSIAGSSHRPDRQFLQRPPSTSTSSLLRAVNESSDAISIKIHPPSRGSYASSDQIGSPSKIVNKFAPKDRRSVSQSNRPESSVSGTTSIAYVPLGFQSNSSGPAPSPMPGAYTSATEGFANPDVDYHSFNIMPRARAADHESLTSTPDTLTTPPELRHDQSLQSPRSYGRPG</sequence>
<feature type="compositionally biased region" description="Polar residues" evidence="2">
    <location>
        <begin position="388"/>
        <end position="406"/>
    </location>
</feature>
<protein>
    <submittedName>
        <fullName evidence="3">Uncharacterized protein</fullName>
    </submittedName>
</protein>
<name>A0AAW0E0N0_9AGAR</name>
<feature type="compositionally biased region" description="Pro residues" evidence="2">
    <location>
        <begin position="238"/>
        <end position="268"/>
    </location>
</feature>
<dbReference type="AlphaFoldDB" id="A0AAW0E0N0"/>
<accession>A0AAW0E0N0</accession>
<evidence type="ECO:0000256" key="2">
    <source>
        <dbReference type="SAM" id="MobiDB-lite"/>
    </source>
</evidence>
<reference evidence="3 4" key="1">
    <citation type="journal article" date="2024" name="J Genomics">
        <title>Draft genome sequencing and assembly of Favolaschia claudopus CIRM-BRFM 2984 isolated from oak limbs.</title>
        <authorList>
            <person name="Navarro D."/>
            <person name="Drula E."/>
            <person name="Chaduli D."/>
            <person name="Cazenave R."/>
            <person name="Ahrendt S."/>
            <person name="Wang J."/>
            <person name="Lipzen A."/>
            <person name="Daum C."/>
            <person name="Barry K."/>
            <person name="Grigoriev I.V."/>
            <person name="Favel A."/>
            <person name="Rosso M.N."/>
            <person name="Martin F."/>
        </authorList>
    </citation>
    <scope>NUCLEOTIDE SEQUENCE [LARGE SCALE GENOMIC DNA]</scope>
    <source>
        <strain evidence="3 4">CIRM-BRFM 2984</strain>
    </source>
</reference>
<feature type="compositionally biased region" description="Polar residues" evidence="2">
    <location>
        <begin position="443"/>
        <end position="456"/>
    </location>
</feature>
<keyword evidence="1" id="KW-0175">Coiled coil</keyword>
<feature type="region of interest" description="Disordered" evidence="2">
    <location>
        <begin position="221"/>
        <end position="268"/>
    </location>
</feature>
<feature type="region of interest" description="Disordered" evidence="2">
    <location>
        <begin position="1"/>
        <end position="44"/>
    </location>
</feature>
<keyword evidence="4" id="KW-1185">Reference proteome</keyword>
<feature type="region of interest" description="Disordered" evidence="2">
    <location>
        <begin position="328"/>
        <end position="456"/>
    </location>
</feature>
<evidence type="ECO:0000256" key="1">
    <source>
        <dbReference type="SAM" id="Coils"/>
    </source>
</evidence>
<dbReference type="Proteomes" id="UP001362999">
    <property type="component" value="Unassembled WGS sequence"/>
</dbReference>
<proteinExistence type="predicted"/>
<feature type="coiled-coil region" evidence="1">
    <location>
        <begin position="57"/>
        <end position="126"/>
    </location>
</feature>
<feature type="region of interest" description="Disordered" evidence="2">
    <location>
        <begin position="468"/>
        <end position="542"/>
    </location>
</feature>
<gene>
    <name evidence="3" type="ORF">R3P38DRAFT_2841147</name>
</gene>
<dbReference type="EMBL" id="JAWWNJ010000004">
    <property type="protein sequence ID" value="KAK7057465.1"/>
    <property type="molecule type" value="Genomic_DNA"/>
</dbReference>
<comment type="caution">
    <text evidence="3">The sequence shown here is derived from an EMBL/GenBank/DDBJ whole genome shotgun (WGS) entry which is preliminary data.</text>
</comment>
<evidence type="ECO:0000313" key="3">
    <source>
        <dbReference type="EMBL" id="KAK7057465.1"/>
    </source>
</evidence>